<dbReference type="InterPro" id="IPR015422">
    <property type="entry name" value="PyrdxlP-dep_Trfase_small"/>
</dbReference>
<dbReference type="Pfam" id="PF00392">
    <property type="entry name" value="GntR"/>
    <property type="match status" value="1"/>
</dbReference>
<dbReference type="EMBL" id="ASXJ01000098">
    <property type="protein sequence ID" value="ERM02229.1"/>
    <property type="molecule type" value="Genomic_DNA"/>
</dbReference>
<dbReference type="PANTHER" id="PTHR46577">
    <property type="entry name" value="HTH-TYPE TRANSCRIPTIONAL REGULATORY PROTEIN GABR"/>
    <property type="match status" value="1"/>
</dbReference>
<protein>
    <submittedName>
        <fullName evidence="7">GntR family transcriptional regulator</fullName>
    </submittedName>
</protein>
<evidence type="ECO:0000256" key="1">
    <source>
        <dbReference type="ARBA" id="ARBA00005384"/>
    </source>
</evidence>
<accession>U4VC31</accession>
<dbReference type="SUPFAM" id="SSF46785">
    <property type="entry name" value="Winged helix' DNA-binding domain"/>
    <property type="match status" value="1"/>
</dbReference>
<feature type="domain" description="HTH gntR-type" evidence="6">
    <location>
        <begin position="34"/>
        <end position="102"/>
    </location>
</feature>
<keyword evidence="2" id="KW-0663">Pyridoxal phosphate</keyword>
<dbReference type="AlphaFoldDB" id="U4VC31"/>
<dbReference type="InterPro" id="IPR036388">
    <property type="entry name" value="WH-like_DNA-bd_sf"/>
</dbReference>
<evidence type="ECO:0000256" key="2">
    <source>
        <dbReference type="ARBA" id="ARBA00022898"/>
    </source>
</evidence>
<dbReference type="InterPro" id="IPR051446">
    <property type="entry name" value="HTH_trans_reg/aminotransferase"/>
</dbReference>
<reference evidence="7 8" key="1">
    <citation type="journal article" date="2014" name="FEMS Microbiol. Lett.">
        <title>Genome sequencing analysis reveals virulence-related gene content of Ochrobactrum intermedium strain 229E, a urease-positive strain isolated from the human gastric niche.</title>
        <authorList>
            <person name="Kulkarni G.J."/>
            <person name="Shetty S."/>
            <person name="Dharne M.S."/>
            <person name="Shouche Y.S."/>
        </authorList>
    </citation>
    <scope>NUCLEOTIDE SEQUENCE [LARGE SCALE GENOMIC DNA]</scope>
    <source>
        <strain evidence="7 8">229E</strain>
    </source>
</reference>
<gene>
    <name evidence="7" type="ORF">Q644_02220</name>
</gene>
<dbReference type="PATRIC" id="fig|1337887.3.peg.1978"/>
<keyword evidence="3" id="KW-0805">Transcription regulation</keyword>
<dbReference type="GO" id="GO:0003700">
    <property type="term" value="F:DNA-binding transcription factor activity"/>
    <property type="evidence" value="ECO:0007669"/>
    <property type="project" value="InterPro"/>
</dbReference>
<dbReference type="InterPro" id="IPR036390">
    <property type="entry name" value="WH_DNA-bd_sf"/>
</dbReference>
<dbReference type="InterPro" id="IPR015421">
    <property type="entry name" value="PyrdxlP-dep_Trfase_major"/>
</dbReference>
<dbReference type="PRINTS" id="PR00035">
    <property type="entry name" value="HTHGNTR"/>
</dbReference>
<keyword evidence="4" id="KW-0238">DNA-binding</keyword>
<organism evidence="7 8">
    <name type="scientific">Brucella intermedia 229E</name>
    <dbReference type="NCBI Taxonomy" id="1337887"/>
    <lineage>
        <taxon>Bacteria</taxon>
        <taxon>Pseudomonadati</taxon>
        <taxon>Pseudomonadota</taxon>
        <taxon>Alphaproteobacteria</taxon>
        <taxon>Hyphomicrobiales</taxon>
        <taxon>Brucellaceae</taxon>
        <taxon>Brucella/Ochrobactrum group</taxon>
        <taxon>Brucella</taxon>
    </lineage>
</organism>
<dbReference type="InterPro" id="IPR004839">
    <property type="entry name" value="Aminotransferase_I/II_large"/>
</dbReference>
<dbReference type="GO" id="GO:0030170">
    <property type="term" value="F:pyridoxal phosphate binding"/>
    <property type="evidence" value="ECO:0007669"/>
    <property type="project" value="InterPro"/>
</dbReference>
<dbReference type="PANTHER" id="PTHR46577:SF2">
    <property type="entry name" value="TRANSCRIPTIONAL REGULATORY PROTEIN"/>
    <property type="match status" value="1"/>
</dbReference>
<name>U4VC31_9HYPH</name>
<evidence type="ECO:0000313" key="8">
    <source>
        <dbReference type="Proteomes" id="UP000016842"/>
    </source>
</evidence>
<comment type="similarity">
    <text evidence="1">In the C-terminal section; belongs to the class-I pyridoxal-phosphate-dependent aminotransferase family.</text>
</comment>
<dbReference type="SMART" id="SM00345">
    <property type="entry name" value="HTH_GNTR"/>
    <property type="match status" value="1"/>
</dbReference>
<comment type="caution">
    <text evidence="7">The sequence shown here is derived from an EMBL/GenBank/DDBJ whole genome shotgun (WGS) entry which is preliminary data.</text>
</comment>
<dbReference type="Gene3D" id="1.10.10.10">
    <property type="entry name" value="Winged helix-like DNA-binding domain superfamily/Winged helix DNA-binding domain"/>
    <property type="match status" value="1"/>
</dbReference>
<sequence length="498" mass="54098">MISTGLLRSLEAVEAAYASGEIERGKEDAAVDKIPLVERVMGIIRGRITAMSLAPGARLPSIRRLAETMNVSKSTVVEAYDRLVAEGIIQSRRGAGFYVSERARQPFSLAAHTPHKERQIDPFWVMRQSLEANEATLKPGCGWLPDAWLPQDAIRRAMRMVARDETSNLATYGEPLGFRPMRQHLAHRLGEQGGIDVSSGEILLADSGTQALDLICRYLLQPGDTVLVDDPCYFNFQAALLTHRVKIVGVPYTTTGPDLEAFASAANEHTPKLYISNAGLHNPTGGSMTPATAHRLLKLAEAHGITLVEDNIFGDFHPSPAPLLAELDGFDRVLHIGSFSKTLSAAARVGYIAGRRDWIDGLTDLKLATSFGGNAMSPQIVHALLTDGTYRRHVDSLRAKLADAMTLTASRLKAEGLTLWTEPQGGMFLWAKLPDGLDSGQVARHALEKGVLLAPGDVFSPSRTAGAFLRFNVAQSLEPYVFAVLRDAMRDARSKADS</sequence>
<dbReference type="Pfam" id="PF00155">
    <property type="entry name" value="Aminotran_1_2"/>
    <property type="match status" value="1"/>
</dbReference>
<dbReference type="Gene3D" id="3.40.640.10">
    <property type="entry name" value="Type I PLP-dependent aspartate aminotransferase-like (Major domain)"/>
    <property type="match status" value="1"/>
</dbReference>
<dbReference type="Proteomes" id="UP000016842">
    <property type="component" value="Unassembled WGS sequence"/>
</dbReference>
<dbReference type="SUPFAM" id="SSF53383">
    <property type="entry name" value="PLP-dependent transferases"/>
    <property type="match status" value="1"/>
</dbReference>
<evidence type="ECO:0000256" key="4">
    <source>
        <dbReference type="ARBA" id="ARBA00023125"/>
    </source>
</evidence>
<dbReference type="InterPro" id="IPR000524">
    <property type="entry name" value="Tscrpt_reg_HTH_GntR"/>
</dbReference>
<dbReference type="InterPro" id="IPR015424">
    <property type="entry name" value="PyrdxlP-dep_Trfase"/>
</dbReference>
<evidence type="ECO:0000256" key="3">
    <source>
        <dbReference type="ARBA" id="ARBA00023015"/>
    </source>
</evidence>
<proteinExistence type="inferred from homology"/>
<evidence type="ECO:0000256" key="5">
    <source>
        <dbReference type="ARBA" id="ARBA00023163"/>
    </source>
</evidence>
<evidence type="ECO:0000259" key="6">
    <source>
        <dbReference type="PROSITE" id="PS50949"/>
    </source>
</evidence>
<dbReference type="Gene3D" id="3.90.1150.10">
    <property type="entry name" value="Aspartate Aminotransferase, domain 1"/>
    <property type="match status" value="1"/>
</dbReference>
<keyword evidence="5" id="KW-0804">Transcription</keyword>
<dbReference type="CDD" id="cd07377">
    <property type="entry name" value="WHTH_GntR"/>
    <property type="match status" value="1"/>
</dbReference>
<dbReference type="PROSITE" id="PS50949">
    <property type="entry name" value="HTH_GNTR"/>
    <property type="match status" value="1"/>
</dbReference>
<dbReference type="CDD" id="cd00609">
    <property type="entry name" value="AAT_like"/>
    <property type="match status" value="1"/>
</dbReference>
<dbReference type="GO" id="GO:0003677">
    <property type="term" value="F:DNA binding"/>
    <property type="evidence" value="ECO:0007669"/>
    <property type="project" value="UniProtKB-KW"/>
</dbReference>
<evidence type="ECO:0000313" key="7">
    <source>
        <dbReference type="EMBL" id="ERM02229.1"/>
    </source>
</evidence>